<evidence type="ECO:0000256" key="3">
    <source>
        <dbReference type="ARBA" id="ARBA00022729"/>
    </source>
</evidence>
<evidence type="ECO:0000259" key="5">
    <source>
        <dbReference type="Pfam" id="PF16822"/>
    </source>
</evidence>
<reference evidence="6" key="1">
    <citation type="journal article" date="2015" name="Nature">
        <title>Complex archaea that bridge the gap between prokaryotes and eukaryotes.</title>
        <authorList>
            <person name="Spang A."/>
            <person name="Saw J.H."/>
            <person name="Jorgensen S.L."/>
            <person name="Zaremba-Niedzwiedzka K."/>
            <person name="Martijn J."/>
            <person name="Lind A.E."/>
            <person name="van Eijk R."/>
            <person name="Schleper C."/>
            <person name="Guy L."/>
            <person name="Ettema T.J."/>
        </authorList>
    </citation>
    <scope>NUCLEOTIDE SEQUENCE</scope>
</reference>
<evidence type="ECO:0000313" key="6">
    <source>
        <dbReference type="EMBL" id="KKO07667.1"/>
    </source>
</evidence>
<comment type="subcellular location">
    <subcellularLocation>
        <location evidence="1">Periplasm</location>
    </subcellularLocation>
</comment>
<keyword evidence="4" id="KW-0574">Periplasm</keyword>
<evidence type="ECO:0000256" key="1">
    <source>
        <dbReference type="ARBA" id="ARBA00004418"/>
    </source>
</evidence>
<evidence type="ECO:0000256" key="4">
    <source>
        <dbReference type="ARBA" id="ARBA00022764"/>
    </source>
</evidence>
<organism evidence="6">
    <name type="scientific">marine sediment metagenome</name>
    <dbReference type="NCBI Taxonomy" id="412755"/>
    <lineage>
        <taxon>unclassified sequences</taxon>
        <taxon>metagenomes</taxon>
        <taxon>ecological metagenomes</taxon>
    </lineage>
</organism>
<protein>
    <recommendedName>
        <fullName evidence="5">AlgX/AlgJ SGNH hydrolase-like domain-containing protein</fullName>
    </recommendedName>
</protein>
<keyword evidence="3" id="KW-0732">Signal</keyword>
<gene>
    <name evidence="6" type="ORF">LCGC14_0056240</name>
</gene>
<evidence type="ECO:0000256" key="2">
    <source>
        <dbReference type="ARBA" id="ARBA00022679"/>
    </source>
</evidence>
<name>A0A0F9Y6T6_9ZZZZ</name>
<dbReference type="GO" id="GO:0042597">
    <property type="term" value="C:periplasmic space"/>
    <property type="evidence" value="ECO:0007669"/>
    <property type="project" value="UniProtKB-SubCell"/>
</dbReference>
<dbReference type="InterPro" id="IPR031811">
    <property type="entry name" value="ALGX/ALGJ_SGNH-like"/>
</dbReference>
<proteinExistence type="predicted"/>
<accession>A0A0F9Y6T6</accession>
<dbReference type="Pfam" id="PF16822">
    <property type="entry name" value="ALGX"/>
    <property type="match status" value="1"/>
</dbReference>
<comment type="caution">
    <text evidence="6">The sequence shown here is derived from an EMBL/GenBank/DDBJ whole genome shotgun (WGS) entry which is preliminary data.</text>
</comment>
<dbReference type="GO" id="GO:0016740">
    <property type="term" value="F:transferase activity"/>
    <property type="evidence" value="ECO:0007669"/>
    <property type="project" value="UniProtKB-KW"/>
</dbReference>
<keyword evidence="2" id="KW-0808">Transferase</keyword>
<sequence length="475" mass="52860">MGKQPTQQRLRKASRRLIRQVKHAVSGKTLEQDGYQGIRWHLDFPSLHHPAWLTPSGWVVQGWVLLPEHLTDLTGDVRLVAQWASAFELRHPLSLKRPDVIKEVLAEDNQDHPQAVCGFRFTVPRHLASFTLSVYVGDECVAAQHVDMPEVDEAQALKEAQIKVLEGEQGWLFLDNDTNGSVDQYCGRLVLTTEGIGAWQGYLAGLHRLAEKNAAKCAMLVAPSKESVMGPRYHPYAEGTGGPMHQMMALKEASEVIYPVEALRALGDDAFIVTDTHWSQQGALQAAKKLAEALGLEAQAIAQTFAADQYHIRQLPGDLGSKLTPPRQCEIKVLRSFSYSKHRYFDNGLPNFGRLLVLVNDKALMSGTCLIFGSSSSYSMFNYVCRLFQRVVFVHSAGNLDPELVSAVSPAYLVVQTNARFVVQVPVLEQSLLQLINDKRARLNAEEQTKVEKMQVPAKPDDALLAKLNLLPWLV</sequence>
<dbReference type="AlphaFoldDB" id="A0A0F9Y6T6"/>
<feature type="domain" description="AlgX/AlgJ SGNH hydrolase-like" evidence="5">
    <location>
        <begin position="164"/>
        <end position="324"/>
    </location>
</feature>
<dbReference type="EMBL" id="LAZR01000012">
    <property type="protein sequence ID" value="KKO07667.1"/>
    <property type="molecule type" value="Genomic_DNA"/>
</dbReference>